<keyword evidence="5" id="KW-0012">Acyltransferase</keyword>
<dbReference type="Pfam" id="PF13480">
    <property type="entry name" value="Acetyltransf_6"/>
    <property type="match status" value="1"/>
</dbReference>
<dbReference type="InterPro" id="IPR003447">
    <property type="entry name" value="FEMABX"/>
</dbReference>
<dbReference type="InterPro" id="IPR050644">
    <property type="entry name" value="PG_Glycine_Bridge_Synth"/>
</dbReference>
<dbReference type="PANTHER" id="PTHR36174:SF1">
    <property type="entry name" value="LIPID II:GLYCINE GLYCYLTRANSFERASE"/>
    <property type="match status" value="1"/>
</dbReference>
<protein>
    <recommendedName>
        <fullName evidence="8">BioF2-like acetyltransferase domain-containing protein</fullName>
    </recommendedName>
</protein>
<keyword evidence="10" id="KW-1185">Reference proteome</keyword>
<dbReference type="EMBL" id="CP059343">
    <property type="protein sequence ID" value="QMS56638.1"/>
    <property type="molecule type" value="Genomic_DNA"/>
</dbReference>
<dbReference type="PROSITE" id="PS51191">
    <property type="entry name" value="FEMABX"/>
    <property type="match status" value="1"/>
</dbReference>
<dbReference type="PANTHER" id="PTHR36174">
    <property type="entry name" value="LIPID II:GLYCINE GLYCYLTRANSFERASE"/>
    <property type="match status" value="1"/>
</dbReference>
<dbReference type="GO" id="GO:0016755">
    <property type="term" value="F:aminoacyltransferase activity"/>
    <property type="evidence" value="ECO:0007669"/>
    <property type="project" value="InterPro"/>
</dbReference>
<reference evidence="9 10" key="2">
    <citation type="submission" date="2020-07" db="EMBL/GenBank/DDBJ databases">
        <title>Genome of starter culture bacteria Kocuria salsicia reveals its technological properties and safety for usage in meat industry.</title>
        <authorList>
            <person name="Michael M."/>
            <person name="Konstantin K."/>
            <person name="Evgenii K."/>
            <person name="Galina S."/>
            <person name="Oksana K."/>
            <person name="Andrei L."/>
        </authorList>
    </citation>
    <scope>NUCLEOTIDE SEQUENCE [LARGE SCALE GENOMIC DNA]</scope>
    <source>
        <strain evidence="9 10">80</strain>
    </source>
</reference>
<feature type="region of interest" description="Disordered" evidence="7">
    <location>
        <begin position="339"/>
        <end position="363"/>
    </location>
</feature>
<evidence type="ECO:0000256" key="6">
    <source>
        <dbReference type="ARBA" id="ARBA00023316"/>
    </source>
</evidence>
<dbReference type="GO" id="GO:0008360">
    <property type="term" value="P:regulation of cell shape"/>
    <property type="evidence" value="ECO:0007669"/>
    <property type="project" value="UniProtKB-KW"/>
</dbReference>
<keyword evidence="2" id="KW-0808">Transferase</keyword>
<dbReference type="GO" id="GO:0071555">
    <property type="term" value="P:cell wall organization"/>
    <property type="evidence" value="ECO:0007669"/>
    <property type="project" value="UniProtKB-KW"/>
</dbReference>
<organism evidence="9 10">
    <name type="scientific">Kocuria varians</name>
    <name type="common">Micrococcus varians</name>
    <dbReference type="NCBI Taxonomy" id="1272"/>
    <lineage>
        <taxon>Bacteria</taxon>
        <taxon>Bacillati</taxon>
        <taxon>Actinomycetota</taxon>
        <taxon>Actinomycetes</taxon>
        <taxon>Micrococcales</taxon>
        <taxon>Micrococcaceae</taxon>
        <taxon>Kocuria</taxon>
    </lineage>
</organism>
<keyword evidence="6" id="KW-0961">Cell wall biogenesis/degradation</keyword>
<evidence type="ECO:0000313" key="10">
    <source>
        <dbReference type="Proteomes" id="UP000216825"/>
    </source>
</evidence>
<accession>A0A7D7Q3W2</accession>
<reference evidence="10" key="1">
    <citation type="submission" date="2017-08" db="EMBL/GenBank/DDBJ databases">
        <title>Draft Genome Sequence of Kocuria varians 80.</title>
        <authorList>
            <person name="Minaev M."/>
            <person name="Kurbakov K.A."/>
            <person name="Solodovnikova G.I."/>
            <person name="Kuznetsova O.A."/>
            <person name="Lisitsyn A.B."/>
        </authorList>
    </citation>
    <scope>NUCLEOTIDE SEQUENCE [LARGE SCALE GENOMIC DNA]</scope>
    <source>
        <strain evidence="10">80</strain>
    </source>
</reference>
<evidence type="ECO:0000256" key="4">
    <source>
        <dbReference type="ARBA" id="ARBA00022984"/>
    </source>
</evidence>
<dbReference type="SUPFAM" id="SSF55729">
    <property type="entry name" value="Acyl-CoA N-acyltransferases (Nat)"/>
    <property type="match status" value="2"/>
</dbReference>
<keyword evidence="3" id="KW-0133">Cell shape</keyword>
<dbReference type="KEGG" id="kvr:CIB50_0001351"/>
<proteinExistence type="inferred from homology"/>
<evidence type="ECO:0000256" key="1">
    <source>
        <dbReference type="ARBA" id="ARBA00009943"/>
    </source>
</evidence>
<dbReference type="InterPro" id="IPR038740">
    <property type="entry name" value="BioF2-like_GNAT_dom"/>
</dbReference>
<feature type="domain" description="BioF2-like acetyltransferase" evidence="8">
    <location>
        <begin position="143"/>
        <end position="266"/>
    </location>
</feature>
<evidence type="ECO:0000256" key="3">
    <source>
        <dbReference type="ARBA" id="ARBA00022960"/>
    </source>
</evidence>
<dbReference type="GO" id="GO:0009252">
    <property type="term" value="P:peptidoglycan biosynthetic process"/>
    <property type="evidence" value="ECO:0007669"/>
    <property type="project" value="UniProtKB-KW"/>
</dbReference>
<keyword evidence="4" id="KW-0573">Peptidoglycan synthesis</keyword>
<evidence type="ECO:0000256" key="5">
    <source>
        <dbReference type="ARBA" id="ARBA00023315"/>
    </source>
</evidence>
<name>A0A7D7Q3W2_KOCVA</name>
<sequence length="363" mass="40288">MPHRYSGAVANILQSPEWAQFQQSIGHRVIQAEGPGWRYLATVEGGRTGRYLYCPYGPEADSPEAFDRALADLTAQARANRCWFVRVEPINGHTVDGQETAEASLRRRGMKRAPRQVQPGHTQLIDLRKDTKDLLKDMKSTNRNLYRNIHKKGVSIEHSQDPADVEHLLRFLDDTAKRRNFNRQQDDYLRAVVASLMPVDAASLYLAKLDGEPIAASLVYDSADTRTYAHAAMDQEHRKLSAGIPLVVTMVMDAKEKGLTWFDLFGTAPEDAGPEHEWYGFTSFKKSFGGEPVSYPGTWDLPVSRAGYTAYSGVRAAREGLGSLTGALRERAGSLRERSGGLRQRVAGLGSRATTPRGKKDDA</sequence>
<gene>
    <name evidence="9" type="ORF">CIB50_0001351</name>
</gene>
<dbReference type="Proteomes" id="UP000216825">
    <property type="component" value="Chromosome"/>
</dbReference>
<evidence type="ECO:0000313" key="9">
    <source>
        <dbReference type="EMBL" id="QMS56638.1"/>
    </source>
</evidence>
<comment type="similarity">
    <text evidence="1">Belongs to the FemABX family.</text>
</comment>
<dbReference type="InterPro" id="IPR016181">
    <property type="entry name" value="Acyl_CoA_acyltransferase"/>
</dbReference>
<evidence type="ECO:0000256" key="7">
    <source>
        <dbReference type="SAM" id="MobiDB-lite"/>
    </source>
</evidence>
<evidence type="ECO:0000256" key="2">
    <source>
        <dbReference type="ARBA" id="ARBA00022679"/>
    </source>
</evidence>
<dbReference type="Gene3D" id="3.40.630.30">
    <property type="match status" value="1"/>
</dbReference>
<dbReference type="AlphaFoldDB" id="A0A7D7Q3W2"/>
<evidence type="ECO:0000259" key="8">
    <source>
        <dbReference type="Pfam" id="PF13480"/>
    </source>
</evidence>